<sequence length="246" mass="28388">MAFSGLTPSEHMYKTVLELRLQEVSVRNSQNLPSLPQLERCIQILQEMEALNYKILTPELMLSFHKHLLVEPSEPTDVDSVSDAQVKLPTSATQLQAQRTYLRNFIAIYDLEPMDPDIYLDLLRSYGSIRDWIGFRDIWRLLARLQIPRSAEHYITALDSLTKAADRDMMQEVLRTMTPDMLMERPPVECVGDVARALYECVRIAEPLVDDEGVKPGIVDAEWKRLRDWCRRGLAEQSEPYPETPL</sequence>
<accession>A0A6A6RDS6</accession>
<gene>
    <name evidence="2" type="ORF">BU16DRAFT_522537</name>
</gene>
<comment type="function">
    <text evidence="1">Mitochondrial mRNA stabilization factor.</text>
</comment>
<dbReference type="InterPro" id="IPR040152">
    <property type="entry name" value="Atp25"/>
</dbReference>
<dbReference type="PANTHER" id="PTHR28087">
    <property type="entry name" value="ATPASE SYNTHESIS PROTEIN 25, MITOCHONDRIAL"/>
    <property type="match status" value="1"/>
</dbReference>
<evidence type="ECO:0000313" key="3">
    <source>
        <dbReference type="Proteomes" id="UP000799750"/>
    </source>
</evidence>
<keyword evidence="1" id="KW-0999">Mitochondrion inner membrane</keyword>
<dbReference type="Gene3D" id="1.25.40.10">
    <property type="entry name" value="Tetratricopeptide repeat domain"/>
    <property type="match status" value="1"/>
</dbReference>
<name>A0A6A6RDS6_9PEZI</name>
<keyword evidence="1" id="KW-0472">Membrane</keyword>
<dbReference type="OrthoDB" id="107372at2759"/>
<keyword evidence="1" id="KW-0496">Mitochondrion</keyword>
<comment type="subcellular location">
    <subcellularLocation>
        <location evidence="1">Mitochondrion inner membrane</location>
        <topology evidence="1">Peripheral membrane protein</topology>
        <orientation evidence="1">Matrix side</orientation>
    </subcellularLocation>
</comment>
<dbReference type="GO" id="GO:0048255">
    <property type="term" value="P:mRNA stabilization"/>
    <property type="evidence" value="ECO:0007669"/>
    <property type="project" value="TreeGrafter"/>
</dbReference>
<dbReference type="EMBL" id="MU004182">
    <property type="protein sequence ID" value="KAF2501597.1"/>
    <property type="molecule type" value="Genomic_DNA"/>
</dbReference>
<dbReference type="GO" id="GO:0140053">
    <property type="term" value="P:mitochondrial gene expression"/>
    <property type="evidence" value="ECO:0007669"/>
    <property type="project" value="UniProtKB-UniRule"/>
</dbReference>
<dbReference type="GO" id="GO:0005743">
    <property type="term" value="C:mitochondrial inner membrane"/>
    <property type="evidence" value="ECO:0007669"/>
    <property type="project" value="UniProtKB-SubCell"/>
</dbReference>
<dbReference type="PANTHER" id="PTHR28087:SF1">
    <property type="entry name" value="ATPASE SYNTHESIS PROTEIN 25, MITOCHONDRIAL"/>
    <property type="match status" value="1"/>
</dbReference>
<keyword evidence="1" id="KW-0809">Transit peptide</keyword>
<keyword evidence="3" id="KW-1185">Reference proteome</keyword>
<organism evidence="2 3">
    <name type="scientific">Lophium mytilinum</name>
    <dbReference type="NCBI Taxonomy" id="390894"/>
    <lineage>
        <taxon>Eukaryota</taxon>
        <taxon>Fungi</taxon>
        <taxon>Dikarya</taxon>
        <taxon>Ascomycota</taxon>
        <taxon>Pezizomycotina</taxon>
        <taxon>Dothideomycetes</taxon>
        <taxon>Pleosporomycetidae</taxon>
        <taxon>Mytilinidiales</taxon>
        <taxon>Mytilinidiaceae</taxon>
        <taxon>Lophium</taxon>
    </lineage>
</organism>
<proteinExistence type="inferred from homology"/>
<dbReference type="InterPro" id="IPR011990">
    <property type="entry name" value="TPR-like_helical_dom_sf"/>
</dbReference>
<dbReference type="Proteomes" id="UP000799750">
    <property type="component" value="Unassembled WGS sequence"/>
</dbReference>
<protein>
    <recommendedName>
        <fullName evidence="1">ATPase synthesis protein 25</fullName>
    </recommendedName>
</protein>
<dbReference type="AlphaFoldDB" id="A0A6A6RDS6"/>
<reference evidence="2" key="1">
    <citation type="journal article" date="2020" name="Stud. Mycol.">
        <title>101 Dothideomycetes genomes: a test case for predicting lifestyles and emergence of pathogens.</title>
        <authorList>
            <person name="Haridas S."/>
            <person name="Albert R."/>
            <person name="Binder M."/>
            <person name="Bloem J."/>
            <person name="Labutti K."/>
            <person name="Salamov A."/>
            <person name="Andreopoulos B."/>
            <person name="Baker S."/>
            <person name="Barry K."/>
            <person name="Bills G."/>
            <person name="Bluhm B."/>
            <person name="Cannon C."/>
            <person name="Castanera R."/>
            <person name="Culley D."/>
            <person name="Daum C."/>
            <person name="Ezra D."/>
            <person name="Gonzalez J."/>
            <person name="Henrissat B."/>
            <person name="Kuo A."/>
            <person name="Liang C."/>
            <person name="Lipzen A."/>
            <person name="Lutzoni F."/>
            <person name="Magnuson J."/>
            <person name="Mondo S."/>
            <person name="Nolan M."/>
            <person name="Ohm R."/>
            <person name="Pangilinan J."/>
            <person name="Park H.-J."/>
            <person name="Ramirez L."/>
            <person name="Alfaro M."/>
            <person name="Sun H."/>
            <person name="Tritt A."/>
            <person name="Yoshinaga Y."/>
            <person name="Zwiers L.-H."/>
            <person name="Turgeon B."/>
            <person name="Goodwin S."/>
            <person name="Spatafora J."/>
            <person name="Crous P."/>
            <person name="Grigoriev I."/>
        </authorList>
    </citation>
    <scope>NUCLEOTIDE SEQUENCE</scope>
    <source>
        <strain evidence="2">CBS 269.34</strain>
    </source>
</reference>
<comment type="similarity">
    <text evidence="1">Belongs to the ATP25 family.</text>
</comment>
<evidence type="ECO:0000256" key="1">
    <source>
        <dbReference type="RuleBase" id="RU367062"/>
    </source>
</evidence>
<evidence type="ECO:0000313" key="2">
    <source>
        <dbReference type="EMBL" id="KAF2501597.1"/>
    </source>
</evidence>